<feature type="transmembrane region" description="Helical" evidence="9">
    <location>
        <begin position="65"/>
        <end position="83"/>
    </location>
</feature>
<gene>
    <name evidence="11" type="ORF">FKY71_08190</name>
</gene>
<feature type="transmembrane region" description="Helical" evidence="9">
    <location>
        <begin position="104"/>
        <end position="125"/>
    </location>
</feature>
<dbReference type="GO" id="GO:0022857">
    <property type="term" value="F:transmembrane transporter activity"/>
    <property type="evidence" value="ECO:0007669"/>
    <property type="project" value="UniProtKB-UniRule"/>
</dbReference>
<accession>A0A540VRX4</accession>
<evidence type="ECO:0000256" key="7">
    <source>
        <dbReference type="ARBA" id="ARBA00023136"/>
    </source>
</evidence>
<sequence>MNEDELAEHHYQSGLPGILGTIDTLLSRLEAGILGLGVILMAVNTVANVVGRFALGSSIFFSGEINRILIVMVTFAGIGYAARHGRHIRMSAIYDAFPVAGRKAIMIMIALITAAAMFFLLYFSITYIISLYDRGRVLPALGLPIWWIYLWVPIGFTITGIQFLLTAVKNLREKDVYLSTAMVDGYSDTETEV</sequence>
<feature type="domain" description="Tripartite ATP-independent periplasmic transporters DctQ component" evidence="10">
    <location>
        <begin position="41"/>
        <end position="172"/>
    </location>
</feature>
<keyword evidence="6 9" id="KW-1133">Transmembrane helix</keyword>
<evidence type="ECO:0000256" key="2">
    <source>
        <dbReference type="ARBA" id="ARBA00022448"/>
    </source>
</evidence>
<keyword evidence="4 9" id="KW-0997">Cell inner membrane</keyword>
<dbReference type="InterPro" id="IPR055348">
    <property type="entry name" value="DctQ"/>
</dbReference>
<name>A0A540VRX4_9GAMM</name>
<evidence type="ECO:0000313" key="11">
    <source>
        <dbReference type="EMBL" id="TQE99510.1"/>
    </source>
</evidence>
<evidence type="ECO:0000256" key="3">
    <source>
        <dbReference type="ARBA" id="ARBA00022475"/>
    </source>
</evidence>
<organism evidence="11 12">
    <name type="scientific">Spiribacter salinus</name>
    <dbReference type="NCBI Taxonomy" id="1335746"/>
    <lineage>
        <taxon>Bacteria</taxon>
        <taxon>Pseudomonadati</taxon>
        <taxon>Pseudomonadota</taxon>
        <taxon>Gammaproteobacteria</taxon>
        <taxon>Chromatiales</taxon>
        <taxon>Ectothiorhodospiraceae</taxon>
        <taxon>Spiribacter</taxon>
    </lineage>
</organism>
<comment type="subcellular location">
    <subcellularLocation>
        <location evidence="1 9">Cell inner membrane</location>
        <topology evidence="1 9">Multi-pass membrane protein</topology>
    </subcellularLocation>
</comment>
<evidence type="ECO:0000259" key="10">
    <source>
        <dbReference type="Pfam" id="PF04290"/>
    </source>
</evidence>
<comment type="subunit">
    <text evidence="9">The complex comprises the extracytoplasmic solute receptor protein and the two transmembrane proteins.</text>
</comment>
<evidence type="ECO:0000313" key="12">
    <source>
        <dbReference type="Proteomes" id="UP000315400"/>
    </source>
</evidence>
<proteinExistence type="inferred from homology"/>
<keyword evidence="7 9" id="KW-0472">Membrane</keyword>
<keyword evidence="2 9" id="KW-0813">Transport</keyword>
<dbReference type="AlphaFoldDB" id="A0A540VRX4"/>
<feature type="transmembrane region" description="Helical" evidence="9">
    <location>
        <begin position="145"/>
        <end position="165"/>
    </location>
</feature>
<evidence type="ECO:0000256" key="5">
    <source>
        <dbReference type="ARBA" id="ARBA00022692"/>
    </source>
</evidence>
<dbReference type="EMBL" id="VIFK01000056">
    <property type="protein sequence ID" value="TQE99510.1"/>
    <property type="molecule type" value="Genomic_DNA"/>
</dbReference>
<dbReference type="GO" id="GO:0005886">
    <property type="term" value="C:plasma membrane"/>
    <property type="evidence" value="ECO:0007669"/>
    <property type="project" value="UniProtKB-SubCell"/>
</dbReference>
<evidence type="ECO:0000256" key="9">
    <source>
        <dbReference type="RuleBase" id="RU369079"/>
    </source>
</evidence>
<feature type="transmembrane region" description="Helical" evidence="9">
    <location>
        <begin position="33"/>
        <end position="53"/>
    </location>
</feature>
<evidence type="ECO:0000256" key="8">
    <source>
        <dbReference type="ARBA" id="ARBA00038436"/>
    </source>
</evidence>
<dbReference type="STRING" id="1260251.SPISAL_01890"/>
<keyword evidence="5 9" id="KW-0812">Transmembrane</keyword>
<protein>
    <recommendedName>
        <fullName evidence="9">TRAP transporter small permease protein</fullName>
    </recommendedName>
</protein>
<dbReference type="InterPro" id="IPR007387">
    <property type="entry name" value="TRAP_DctQ"/>
</dbReference>
<comment type="function">
    <text evidence="9">Part of the tripartite ATP-independent periplasmic (TRAP) transport system.</text>
</comment>
<evidence type="ECO:0000256" key="6">
    <source>
        <dbReference type="ARBA" id="ARBA00022989"/>
    </source>
</evidence>
<dbReference type="Proteomes" id="UP000315400">
    <property type="component" value="Unassembled WGS sequence"/>
</dbReference>
<reference evidence="11 12" key="1">
    <citation type="submission" date="2019-06" db="EMBL/GenBank/DDBJ databases">
        <title>Metagenome assembled Genome of Spiribacter salinus SL48-SHIP from the microbial mat of Salt Lake 48 (Novosibirsk region, Russia).</title>
        <authorList>
            <person name="Shipova A."/>
            <person name="Rozanov A.S."/>
            <person name="Bryanskaya A.V."/>
            <person name="Peltek S.E."/>
        </authorList>
    </citation>
    <scope>NUCLEOTIDE SEQUENCE [LARGE SCALE GENOMIC DNA]</scope>
    <source>
        <strain evidence="11">SL48-SHIP-2</strain>
    </source>
</reference>
<comment type="similarity">
    <text evidence="8 9">Belongs to the TRAP transporter small permease family.</text>
</comment>
<keyword evidence="3" id="KW-1003">Cell membrane</keyword>
<evidence type="ECO:0000256" key="4">
    <source>
        <dbReference type="ARBA" id="ARBA00022519"/>
    </source>
</evidence>
<dbReference type="PANTHER" id="PTHR35011">
    <property type="entry name" value="2,3-DIKETO-L-GULONATE TRAP TRANSPORTER SMALL PERMEASE PROTEIN YIAM"/>
    <property type="match status" value="1"/>
</dbReference>
<evidence type="ECO:0000256" key="1">
    <source>
        <dbReference type="ARBA" id="ARBA00004429"/>
    </source>
</evidence>
<dbReference type="Pfam" id="PF04290">
    <property type="entry name" value="DctQ"/>
    <property type="match status" value="1"/>
</dbReference>
<comment type="caution">
    <text evidence="11">The sequence shown here is derived from an EMBL/GenBank/DDBJ whole genome shotgun (WGS) entry which is preliminary data.</text>
</comment>